<comment type="caution">
    <text evidence="2">The sequence shown here is derived from an EMBL/GenBank/DDBJ whole genome shotgun (WGS) entry which is preliminary data.</text>
</comment>
<evidence type="ECO:0000256" key="1">
    <source>
        <dbReference type="SAM" id="MobiDB-lite"/>
    </source>
</evidence>
<feature type="compositionally biased region" description="Acidic residues" evidence="1">
    <location>
        <begin position="171"/>
        <end position="182"/>
    </location>
</feature>
<feature type="region of interest" description="Disordered" evidence="1">
    <location>
        <begin position="168"/>
        <end position="200"/>
    </location>
</feature>
<proteinExistence type="predicted"/>
<feature type="non-terminal residue" evidence="2">
    <location>
        <position position="1"/>
    </location>
</feature>
<gene>
    <name evidence="2" type="ORF">OVA965_LOCUS28904</name>
</gene>
<reference evidence="2" key="1">
    <citation type="submission" date="2021-02" db="EMBL/GenBank/DDBJ databases">
        <authorList>
            <person name="Nowell W R."/>
        </authorList>
    </citation>
    <scope>NUCLEOTIDE SEQUENCE</scope>
</reference>
<protein>
    <submittedName>
        <fullName evidence="2">Uncharacterized protein</fullName>
    </submittedName>
</protein>
<evidence type="ECO:0000313" key="2">
    <source>
        <dbReference type="EMBL" id="CAF1309258.1"/>
    </source>
</evidence>
<dbReference type="AlphaFoldDB" id="A0A8S2F2Y3"/>
<dbReference type="EMBL" id="CAJNOK010020002">
    <property type="protein sequence ID" value="CAF1309258.1"/>
    <property type="molecule type" value="Genomic_DNA"/>
</dbReference>
<accession>A0A8S2F2Y3</accession>
<organism evidence="2 3">
    <name type="scientific">Didymodactylos carnosus</name>
    <dbReference type="NCBI Taxonomy" id="1234261"/>
    <lineage>
        <taxon>Eukaryota</taxon>
        <taxon>Metazoa</taxon>
        <taxon>Spiralia</taxon>
        <taxon>Gnathifera</taxon>
        <taxon>Rotifera</taxon>
        <taxon>Eurotatoria</taxon>
        <taxon>Bdelloidea</taxon>
        <taxon>Philodinida</taxon>
        <taxon>Philodinidae</taxon>
        <taxon>Didymodactylos</taxon>
    </lineage>
</organism>
<dbReference type="Proteomes" id="UP000677228">
    <property type="component" value="Unassembled WGS sequence"/>
</dbReference>
<name>A0A8S2F2Y3_9BILA</name>
<sequence length="558" mass="64071">KNLFPDSISEADAILQRCDIIVNSKTNYDKLYVCQSHFDRLVGSFNPNKHKKCYTCIPTAHNSTSPNATATPHETNERKWKAKKRGLKKISLRLAVLIHKDYPEVRNSYATPHETNERKWKAKKRGLKKISLRLAVLIHKDYPEVRNSYGEWICPSCRQRWHGAVSRIEEESSSENDDDDKDEYVPPPAEQSEEQEDVRNEKRESLKKFLRLSGFKKTLWSTPNYRNLSRHARKNYLSHCRAVIKSVFSFLAPNDTDTVICDLFHSANDPANCVLDDKFISIMEGVAEAYNKGENWTIRREILSVVATKINYQLLQSFIPGITIYRFSAARRHAFEFEHFIDFILSPHICTDMPFGEQSLKLSNGTELFVPNTIRNLIPCRIVDQYYSYILENSPGFPPLGRTSLLTLLNVCKASTRHGLQDVNYFAVNGGQAFDDLIQLVAELGLDIGSKRSIIDNLKRARMYLKSDYKVHVGKSSTVADHCANYALSFSKDKDYEQQCDHSHHDTCDECQNLATTFDRIGDKINHTVDDEDLLDRALARWKMACEAIDSWKCHQCS</sequence>
<evidence type="ECO:0000313" key="3">
    <source>
        <dbReference type="Proteomes" id="UP000677228"/>
    </source>
</evidence>